<dbReference type="GO" id="GO:0005765">
    <property type="term" value="C:lysosomal membrane"/>
    <property type="evidence" value="ECO:0007669"/>
    <property type="project" value="UniProtKB-SubCell"/>
</dbReference>
<protein>
    <submittedName>
        <fullName evidence="12">Lysosomal protein NCU-G1-B</fullName>
    </submittedName>
</protein>
<keyword evidence="7" id="KW-0458">Lysosome</keyword>
<keyword evidence="13" id="KW-1185">Reference proteome</keyword>
<comment type="similarity">
    <text evidence="1">Belongs to the GLMP family.</text>
</comment>
<evidence type="ECO:0000256" key="7">
    <source>
        <dbReference type="ARBA" id="ARBA00023228"/>
    </source>
</evidence>
<comment type="function">
    <text evidence="8">Required to protect lysosomal transporter MFSD1 from lysosomal proteolysis and for MFSD1 lysosomal localization.</text>
</comment>
<reference evidence="12" key="1">
    <citation type="journal article" date="2011" name="Genome Biol.">
        <title>The draft genome of the carcinogenic human liver fluke Clonorchis sinensis.</title>
        <authorList>
            <person name="Wang X."/>
            <person name="Chen W."/>
            <person name="Huang Y."/>
            <person name="Sun J."/>
            <person name="Men J."/>
            <person name="Liu H."/>
            <person name="Luo F."/>
            <person name="Guo L."/>
            <person name="Lv X."/>
            <person name="Deng C."/>
            <person name="Zhou C."/>
            <person name="Fan Y."/>
            <person name="Li X."/>
            <person name="Huang L."/>
            <person name="Hu Y."/>
            <person name="Liang C."/>
            <person name="Hu X."/>
            <person name="Xu J."/>
            <person name="Yu X."/>
        </authorList>
    </citation>
    <scope>NUCLEOTIDE SEQUENCE [LARGE SCALE GENOMIC DNA]</scope>
    <source>
        <strain evidence="12">Henan</strain>
    </source>
</reference>
<comment type="subunit">
    <text evidence="10">Interacts (via lumenal domain) with lysosomal protein MFSD1; the interaction starts while both proteins are still in the endoplasmic reticulum and is required for stabilization of MFSD1 in lysosomes but has no direct effect on its targeting to lysosomes or transporter activity.</text>
</comment>
<reference key="2">
    <citation type="submission" date="2011-10" db="EMBL/GenBank/DDBJ databases">
        <title>The genome and transcriptome sequence of Clonorchis sinensis provide insights into the carcinogenic liver fluke.</title>
        <authorList>
            <person name="Wang X."/>
            <person name="Huang Y."/>
            <person name="Chen W."/>
            <person name="Liu H."/>
            <person name="Guo L."/>
            <person name="Chen Y."/>
            <person name="Luo F."/>
            <person name="Zhou W."/>
            <person name="Sun J."/>
            <person name="Mao Q."/>
            <person name="Liang P."/>
            <person name="Zhou C."/>
            <person name="Tian Y."/>
            <person name="Men J."/>
            <person name="Lv X."/>
            <person name="Huang L."/>
            <person name="Zhou J."/>
            <person name="Hu Y."/>
            <person name="Li R."/>
            <person name="Zhang F."/>
            <person name="Lei H."/>
            <person name="Li X."/>
            <person name="Hu X."/>
            <person name="Liang C."/>
            <person name="Xu J."/>
            <person name="Wu Z."/>
            <person name="Yu X."/>
        </authorList>
    </citation>
    <scope>NUCLEOTIDE SEQUENCE</scope>
    <source>
        <strain>Henan</strain>
    </source>
</reference>
<gene>
    <name evidence="12" type="ORF">CLF_111449</name>
</gene>
<dbReference type="PANTHER" id="PTHR31981">
    <property type="entry name" value="GLYCOSYLATED LYSOSOMAL MEMBRANE PROTEIN"/>
    <property type="match status" value="1"/>
</dbReference>
<keyword evidence="6" id="KW-0325">Glycoprotein</keyword>
<evidence type="ECO:0000256" key="1">
    <source>
        <dbReference type="ARBA" id="ARBA00010599"/>
    </source>
</evidence>
<evidence type="ECO:0000313" key="12">
    <source>
        <dbReference type="EMBL" id="GAA53870.1"/>
    </source>
</evidence>
<dbReference type="EMBL" id="DF143623">
    <property type="protein sequence ID" value="GAA53870.1"/>
    <property type="molecule type" value="Genomic_DNA"/>
</dbReference>
<evidence type="ECO:0000256" key="10">
    <source>
        <dbReference type="ARBA" id="ARBA00044960"/>
    </source>
</evidence>
<evidence type="ECO:0000256" key="6">
    <source>
        <dbReference type="ARBA" id="ARBA00023180"/>
    </source>
</evidence>
<dbReference type="PANTHER" id="PTHR31981:SF1">
    <property type="entry name" value="GLYCOSYLATED LYSOSOMAL MEMBRANE PROTEIN"/>
    <property type="match status" value="1"/>
</dbReference>
<accession>G7YLN9</accession>
<evidence type="ECO:0000256" key="4">
    <source>
        <dbReference type="ARBA" id="ARBA00022989"/>
    </source>
</evidence>
<evidence type="ECO:0000256" key="3">
    <source>
        <dbReference type="ARBA" id="ARBA00022729"/>
    </source>
</evidence>
<evidence type="ECO:0000313" key="13">
    <source>
        <dbReference type="Proteomes" id="UP000008909"/>
    </source>
</evidence>
<comment type="subcellular location">
    <subcellularLocation>
        <location evidence="9">Lysosome membrane</location>
        <topology evidence="9">Single-pass type I membrane protein</topology>
        <orientation evidence="9">Lumenal side</orientation>
    </subcellularLocation>
</comment>
<dbReference type="InterPro" id="IPR029382">
    <property type="entry name" value="NCU-G1"/>
</dbReference>
<dbReference type="Proteomes" id="UP000008909">
    <property type="component" value="Unassembled WGS sequence"/>
</dbReference>
<dbReference type="Pfam" id="PF15065">
    <property type="entry name" value="NCU-G1"/>
    <property type="match status" value="1"/>
</dbReference>
<keyword evidence="4 11" id="KW-1133">Transmembrane helix</keyword>
<keyword evidence="3" id="KW-0732">Signal</keyword>
<sequence>MSTGYQGKPIQTAPAVSTTKSNPQFPYLCVDKFPTRSTTLRIGISFNIQDNLAVFCIAYCEQKRNNECDLFNIVYVRASNSTSSVHCLFAASKRISPSALIIHSSVQSAYLHVNWSLLNSELSDPTEAIIVDGITQSYAVTLLDFVEYNDKTDTADLSQAQSNATDTTYRRFSQLRWNLTSDKLTSNSPPYMLNGDEILEFTYSGNNTDTVFSSGGRVDMKFMVSNSEQHNPTKPRIKFIPGLSLQFEISLVSLKTNLSNGRFGLRLGLVSQDPVTEQDDFLYSSTSSINDEVTPGIFETVNLLLNERVNTVNSSLDPARTSSWPAGFVQSRPVCYISDDNREVKTSRNALLAKSRDSVPKLDERKSILNLTLPYVFYGSRALPSVHTDGPLPVDNDTVGLRIQNVSLGTPGDGYYVASEFVVWTASFGLGEPPVDPLSPLLIGLLALSTVVIIGSLLFGTLIILVLRHRTRPGRFELLSESESVEPVST</sequence>
<name>G7YLN9_CLOSI</name>
<evidence type="ECO:0000256" key="5">
    <source>
        <dbReference type="ARBA" id="ARBA00023136"/>
    </source>
</evidence>
<feature type="transmembrane region" description="Helical" evidence="11">
    <location>
        <begin position="441"/>
        <end position="467"/>
    </location>
</feature>
<keyword evidence="5 11" id="KW-0472">Membrane</keyword>
<keyword evidence="2 11" id="KW-0812">Transmembrane</keyword>
<dbReference type="AlphaFoldDB" id="G7YLN9"/>
<organism evidence="12 13">
    <name type="scientific">Clonorchis sinensis</name>
    <name type="common">Chinese liver fluke</name>
    <dbReference type="NCBI Taxonomy" id="79923"/>
    <lineage>
        <taxon>Eukaryota</taxon>
        <taxon>Metazoa</taxon>
        <taxon>Spiralia</taxon>
        <taxon>Lophotrochozoa</taxon>
        <taxon>Platyhelminthes</taxon>
        <taxon>Trematoda</taxon>
        <taxon>Digenea</taxon>
        <taxon>Opisthorchiida</taxon>
        <taxon>Opisthorchiata</taxon>
        <taxon>Opisthorchiidae</taxon>
        <taxon>Clonorchis</taxon>
    </lineage>
</organism>
<evidence type="ECO:0000256" key="11">
    <source>
        <dbReference type="SAM" id="Phobius"/>
    </source>
</evidence>
<evidence type="ECO:0000256" key="2">
    <source>
        <dbReference type="ARBA" id="ARBA00022692"/>
    </source>
</evidence>
<proteinExistence type="inferred from homology"/>
<evidence type="ECO:0000256" key="8">
    <source>
        <dbReference type="ARBA" id="ARBA00024176"/>
    </source>
</evidence>
<evidence type="ECO:0000256" key="9">
    <source>
        <dbReference type="ARBA" id="ARBA00024189"/>
    </source>
</evidence>